<evidence type="ECO:0000313" key="1">
    <source>
        <dbReference type="EMBL" id="MBB1246611.1"/>
    </source>
</evidence>
<comment type="caution">
    <text evidence="1">The sequence shown here is derived from an EMBL/GenBank/DDBJ whole genome shotgun (WGS) entry which is preliminary data.</text>
</comment>
<protein>
    <submittedName>
        <fullName evidence="1">Uncharacterized protein</fullName>
    </submittedName>
</protein>
<dbReference type="EMBL" id="WMLF01000548">
    <property type="protein sequence ID" value="MBB1246611.1"/>
    <property type="molecule type" value="Genomic_DNA"/>
</dbReference>
<reference evidence="2" key="1">
    <citation type="journal article" date="2020" name="Syst. Appl. Microbiol.">
        <title>Streptomyces alkaliterrae sp. nov., isolated from an alkaline soil, and emended descriptions of Streptomyces alkaliphilus, Streptomyces calidiresistens and Streptomyces durbertensis.</title>
        <authorList>
            <person name="Swiecimska M."/>
            <person name="Golinska P."/>
            <person name="Nouioui I."/>
            <person name="Wypij M."/>
            <person name="Rai M."/>
            <person name="Sangal V."/>
            <person name="Goodfellow M."/>
        </authorList>
    </citation>
    <scope>NUCLEOTIDE SEQUENCE [LARGE SCALE GENOMIC DNA]</scope>
    <source>
        <strain evidence="2">DSM 104538</strain>
    </source>
</reference>
<proteinExistence type="predicted"/>
<dbReference type="Proteomes" id="UP000766698">
    <property type="component" value="Unassembled WGS sequence"/>
</dbReference>
<evidence type="ECO:0000313" key="2">
    <source>
        <dbReference type="Proteomes" id="UP000766698"/>
    </source>
</evidence>
<accession>A0ABR6EMP8</accession>
<sequence length="474" mass="52414">MHGIRERLARRPRRTVAASLALSLTAGLLGGWWVSERAQGHHLTFADTAPRVVPTGKPDRDWPSRGDLLDDDALLRTAMRAYAVQHGDSKEFDARARSNQLAAEPPTVLFAGTLGAAKVPTVLLVDNHRDRIFQYEERDGEGNRRTQQLSSRATYQGAFPLLLNPSGDAPRNRSRETWPRKDLRLVLPQGLSNPRVAGFDGKRPTWRPVTVKDGVTEPLRSHDAGFDWPGSGWRSGTLSECNQSGLLLRATMRLGSKRATEVYYLVRERDFHPIKLYFDLTRQPNEPLNAPHARTLARSLLCAGAPIPRGEQLLEIYWVPLWRGASPDNPGRQELASVLTGTLDGETHTGLVLVGVDEPRHIDYFVKPEFPSDANQQKFDHWTACAYWDGQLVAAGEVFTGKEMDTTRIKVTNLTTGKQVTGSGNALTVPLSELGQTQQSSLFATFTGKGRTNGRSHGGIKTIRCYPAGDTPTF</sequence>
<name>A0ABR6EMP8_9ACTN</name>
<gene>
    <name evidence="1" type="ORF">GL263_24120</name>
</gene>
<organism evidence="1 2">
    <name type="scientific">Streptomyces durbertensis</name>
    <dbReference type="NCBI Taxonomy" id="2448886"/>
    <lineage>
        <taxon>Bacteria</taxon>
        <taxon>Bacillati</taxon>
        <taxon>Actinomycetota</taxon>
        <taxon>Actinomycetes</taxon>
        <taxon>Kitasatosporales</taxon>
        <taxon>Streptomycetaceae</taxon>
        <taxon>Streptomyces</taxon>
    </lineage>
</organism>
<keyword evidence="2" id="KW-1185">Reference proteome</keyword>